<gene>
    <name evidence="1" type="ORF">E1286_19820</name>
</gene>
<sequence>MKYDDMPSGGLSDSYGQVLNAAEPATLAALIKNGKRTDDTVTGTITFGELVEHSRWFRSSWPTTIAARTEVSYTLTLTPAGLVSGLQSAYRALDTWDRKIEGKLIAVDTRCSGWGRKVSIKAPDPRKVAFLPRLPGEFSLL</sequence>
<dbReference type="RefSeq" id="WP_132614624.1">
    <property type="nucleotide sequence ID" value="NZ_SMKQ01000056.1"/>
</dbReference>
<protein>
    <submittedName>
        <fullName evidence="1">Uncharacterized protein</fullName>
    </submittedName>
</protein>
<dbReference type="Proteomes" id="UP000295302">
    <property type="component" value="Unassembled WGS sequence"/>
</dbReference>
<comment type="caution">
    <text evidence="1">The sequence shown here is derived from an EMBL/GenBank/DDBJ whole genome shotgun (WGS) entry which is preliminary data.</text>
</comment>
<reference evidence="1 2" key="1">
    <citation type="submission" date="2019-03" db="EMBL/GenBank/DDBJ databases">
        <title>Draft genome sequences of novel Actinobacteria.</title>
        <authorList>
            <person name="Sahin N."/>
            <person name="Ay H."/>
            <person name="Saygin H."/>
        </authorList>
    </citation>
    <scope>NUCLEOTIDE SEQUENCE [LARGE SCALE GENOMIC DNA]</scope>
    <source>
        <strain evidence="1 2">CH32</strain>
    </source>
</reference>
<evidence type="ECO:0000313" key="1">
    <source>
        <dbReference type="EMBL" id="TDD46789.1"/>
    </source>
</evidence>
<organism evidence="1 2">
    <name type="scientific">Nonomuraea terrae</name>
    <dbReference type="NCBI Taxonomy" id="2530383"/>
    <lineage>
        <taxon>Bacteria</taxon>
        <taxon>Bacillati</taxon>
        <taxon>Actinomycetota</taxon>
        <taxon>Actinomycetes</taxon>
        <taxon>Streptosporangiales</taxon>
        <taxon>Streptosporangiaceae</taxon>
        <taxon>Nonomuraea</taxon>
    </lineage>
</organism>
<name>A0A4R4YRI3_9ACTN</name>
<dbReference type="AlphaFoldDB" id="A0A4R4YRI3"/>
<evidence type="ECO:0000313" key="2">
    <source>
        <dbReference type="Proteomes" id="UP000295302"/>
    </source>
</evidence>
<dbReference type="OrthoDB" id="3515039at2"/>
<proteinExistence type="predicted"/>
<dbReference type="EMBL" id="SMKQ01000056">
    <property type="protein sequence ID" value="TDD46789.1"/>
    <property type="molecule type" value="Genomic_DNA"/>
</dbReference>
<accession>A0A4R4YRI3</accession>
<keyword evidence="2" id="KW-1185">Reference proteome</keyword>